<organism evidence="9 10">
    <name type="scientific">Phaedon cochleariae</name>
    <name type="common">Mustard beetle</name>
    <dbReference type="NCBI Taxonomy" id="80249"/>
    <lineage>
        <taxon>Eukaryota</taxon>
        <taxon>Metazoa</taxon>
        <taxon>Ecdysozoa</taxon>
        <taxon>Arthropoda</taxon>
        <taxon>Hexapoda</taxon>
        <taxon>Insecta</taxon>
        <taxon>Pterygota</taxon>
        <taxon>Neoptera</taxon>
        <taxon>Endopterygota</taxon>
        <taxon>Coleoptera</taxon>
        <taxon>Polyphaga</taxon>
        <taxon>Cucujiformia</taxon>
        <taxon>Chrysomeloidea</taxon>
        <taxon>Chrysomelidae</taxon>
        <taxon>Chrysomelinae</taxon>
        <taxon>Chrysomelini</taxon>
        <taxon>Phaedon</taxon>
    </lineage>
</organism>
<dbReference type="GO" id="GO:0030424">
    <property type="term" value="C:axon"/>
    <property type="evidence" value="ECO:0007669"/>
    <property type="project" value="TreeGrafter"/>
</dbReference>
<dbReference type="GO" id="GO:0030425">
    <property type="term" value="C:dendrite"/>
    <property type="evidence" value="ECO:0007669"/>
    <property type="project" value="TreeGrafter"/>
</dbReference>
<dbReference type="GO" id="GO:0050909">
    <property type="term" value="P:sensory perception of taste"/>
    <property type="evidence" value="ECO:0007669"/>
    <property type="project" value="InterPro"/>
</dbReference>
<feature type="transmembrane region" description="Helical" evidence="8">
    <location>
        <begin position="232"/>
        <end position="250"/>
    </location>
</feature>
<dbReference type="GO" id="GO:0007165">
    <property type="term" value="P:signal transduction"/>
    <property type="evidence" value="ECO:0007669"/>
    <property type="project" value="UniProtKB-KW"/>
</dbReference>
<keyword evidence="3 8" id="KW-0812">Transmembrane</keyword>
<gene>
    <name evidence="9" type="ORF">PHAECO_LOCUS7413</name>
</gene>
<keyword evidence="5 8" id="KW-0472">Membrane</keyword>
<evidence type="ECO:0000256" key="6">
    <source>
        <dbReference type="ARBA" id="ARBA00023170"/>
    </source>
</evidence>
<keyword evidence="7" id="KW-0807">Transducer</keyword>
<keyword evidence="6" id="KW-0675">Receptor</keyword>
<feature type="transmembrane region" description="Helical" evidence="8">
    <location>
        <begin position="103"/>
        <end position="123"/>
    </location>
</feature>
<dbReference type="OrthoDB" id="6774919at2759"/>
<evidence type="ECO:0000256" key="5">
    <source>
        <dbReference type="ARBA" id="ARBA00023136"/>
    </source>
</evidence>
<evidence type="ECO:0008006" key="11">
    <source>
        <dbReference type="Google" id="ProtNLM"/>
    </source>
</evidence>
<dbReference type="InterPro" id="IPR013604">
    <property type="entry name" value="7TM_chemorcpt"/>
</dbReference>
<evidence type="ECO:0000256" key="7">
    <source>
        <dbReference type="ARBA" id="ARBA00023224"/>
    </source>
</evidence>
<dbReference type="GO" id="GO:0005886">
    <property type="term" value="C:plasma membrane"/>
    <property type="evidence" value="ECO:0007669"/>
    <property type="project" value="UniProtKB-SubCell"/>
</dbReference>
<accession>A0A9P0DPF8</accession>
<evidence type="ECO:0000256" key="1">
    <source>
        <dbReference type="ARBA" id="ARBA00004651"/>
    </source>
</evidence>
<evidence type="ECO:0000313" key="10">
    <source>
        <dbReference type="Proteomes" id="UP001153737"/>
    </source>
</evidence>
<evidence type="ECO:0000256" key="4">
    <source>
        <dbReference type="ARBA" id="ARBA00022989"/>
    </source>
</evidence>
<keyword evidence="4 8" id="KW-1133">Transmembrane helix</keyword>
<evidence type="ECO:0000313" key="9">
    <source>
        <dbReference type="EMBL" id="CAH1160195.1"/>
    </source>
</evidence>
<evidence type="ECO:0000256" key="8">
    <source>
        <dbReference type="SAM" id="Phobius"/>
    </source>
</evidence>
<dbReference type="PANTHER" id="PTHR21143:SF104">
    <property type="entry name" value="GUSTATORY RECEPTOR 8A-RELATED"/>
    <property type="match status" value="1"/>
</dbReference>
<reference evidence="9" key="2">
    <citation type="submission" date="2022-10" db="EMBL/GenBank/DDBJ databases">
        <authorList>
            <consortium name="ENA_rothamsted_submissions"/>
            <consortium name="culmorum"/>
            <person name="King R."/>
        </authorList>
    </citation>
    <scope>NUCLEOTIDE SEQUENCE</scope>
</reference>
<protein>
    <recommendedName>
        <fullName evidence="11">Gustatory receptor</fullName>
    </recommendedName>
</protein>
<feature type="transmembrane region" description="Helical" evidence="8">
    <location>
        <begin position="59"/>
        <end position="83"/>
    </location>
</feature>
<sequence>MWRMQWYSLVISIHEITNLLQRRYDTVSADLQLAFSRDNRNIEDIKGNVSRLKMLLETLYTIVALFNSLFGKYLVYILSNSFMQHLLVLDQAMSESFRFIDRWFLLGSYIFYGIFTVVTIMSCDKLEKSGLKVLETCHYLQTTVEDDFARKELASLADFVKALLPTIFTVVAIMSCDKLEKSGLKVLETCHYLQTTVEDDFARKELANLADFIKALLPTISAAGFFKINQRLLPAFLSALTSYVIIIIQFEM</sequence>
<dbReference type="GO" id="GO:0007635">
    <property type="term" value="P:chemosensory behavior"/>
    <property type="evidence" value="ECO:0007669"/>
    <property type="project" value="TreeGrafter"/>
</dbReference>
<dbReference type="PANTHER" id="PTHR21143">
    <property type="entry name" value="INVERTEBRATE GUSTATORY RECEPTOR"/>
    <property type="match status" value="1"/>
</dbReference>
<dbReference type="Pfam" id="PF08395">
    <property type="entry name" value="7tm_7"/>
    <property type="match status" value="1"/>
</dbReference>
<dbReference type="GO" id="GO:0043025">
    <property type="term" value="C:neuronal cell body"/>
    <property type="evidence" value="ECO:0007669"/>
    <property type="project" value="TreeGrafter"/>
</dbReference>
<proteinExistence type="predicted"/>
<dbReference type="GO" id="GO:0008049">
    <property type="term" value="P:male courtship behavior"/>
    <property type="evidence" value="ECO:0007669"/>
    <property type="project" value="TreeGrafter"/>
</dbReference>
<keyword evidence="2" id="KW-1003">Cell membrane</keyword>
<evidence type="ECO:0000256" key="3">
    <source>
        <dbReference type="ARBA" id="ARBA00022692"/>
    </source>
</evidence>
<comment type="subcellular location">
    <subcellularLocation>
        <location evidence="1">Cell membrane</location>
        <topology evidence="1">Multi-pass membrane protein</topology>
    </subcellularLocation>
</comment>
<reference evidence="9" key="1">
    <citation type="submission" date="2022-01" db="EMBL/GenBank/DDBJ databases">
        <authorList>
            <person name="King R."/>
        </authorList>
    </citation>
    <scope>NUCLEOTIDE SEQUENCE</scope>
</reference>
<dbReference type="AlphaFoldDB" id="A0A9P0DPF8"/>
<dbReference type="Proteomes" id="UP001153737">
    <property type="component" value="Chromosome 3"/>
</dbReference>
<name>A0A9P0DPF8_PHACE</name>
<dbReference type="EMBL" id="OU896709">
    <property type="protein sequence ID" value="CAH1160195.1"/>
    <property type="molecule type" value="Genomic_DNA"/>
</dbReference>
<keyword evidence="10" id="KW-1185">Reference proteome</keyword>
<evidence type="ECO:0000256" key="2">
    <source>
        <dbReference type="ARBA" id="ARBA00022475"/>
    </source>
</evidence>